<dbReference type="STRING" id="231916.A0A409XC75"/>
<dbReference type="Proteomes" id="UP000284706">
    <property type="component" value="Unassembled WGS sequence"/>
</dbReference>
<evidence type="ECO:0000256" key="1">
    <source>
        <dbReference type="SAM" id="MobiDB-lite"/>
    </source>
</evidence>
<keyword evidence="3" id="KW-1185">Reference proteome</keyword>
<evidence type="ECO:0000313" key="3">
    <source>
        <dbReference type="Proteomes" id="UP000284706"/>
    </source>
</evidence>
<accession>A0A409XC75</accession>
<feature type="non-terminal residue" evidence="2">
    <location>
        <position position="325"/>
    </location>
</feature>
<organism evidence="2 3">
    <name type="scientific">Gymnopilus dilepis</name>
    <dbReference type="NCBI Taxonomy" id="231916"/>
    <lineage>
        <taxon>Eukaryota</taxon>
        <taxon>Fungi</taxon>
        <taxon>Dikarya</taxon>
        <taxon>Basidiomycota</taxon>
        <taxon>Agaricomycotina</taxon>
        <taxon>Agaricomycetes</taxon>
        <taxon>Agaricomycetidae</taxon>
        <taxon>Agaricales</taxon>
        <taxon>Agaricineae</taxon>
        <taxon>Hymenogastraceae</taxon>
        <taxon>Gymnopilus</taxon>
    </lineage>
</organism>
<comment type="caution">
    <text evidence="2">The sequence shown here is derived from an EMBL/GenBank/DDBJ whole genome shotgun (WGS) entry which is preliminary data.</text>
</comment>
<dbReference type="InParanoid" id="A0A409XC75"/>
<dbReference type="OrthoDB" id="2666777at2759"/>
<reference evidence="2 3" key="1">
    <citation type="journal article" date="2018" name="Evol. Lett.">
        <title>Horizontal gene cluster transfer increased hallucinogenic mushroom diversity.</title>
        <authorList>
            <person name="Reynolds H.T."/>
            <person name="Vijayakumar V."/>
            <person name="Gluck-Thaler E."/>
            <person name="Korotkin H.B."/>
            <person name="Matheny P.B."/>
            <person name="Slot J.C."/>
        </authorList>
    </citation>
    <scope>NUCLEOTIDE SEQUENCE [LARGE SCALE GENOMIC DNA]</scope>
    <source>
        <strain evidence="2 3">SRW20</strain>
    </source>
</reference>
<dbReference type="InterPro" id="IPR040521">
    <property type="entry name" value="KDZ"/>
</dbReference>
<dbReference type="EMBL" id="NHYE01003676">
    <property type="protein sequence ID" value="PPQ88267.1"/>
    <property type="molecule type" value="Genomic_DNA"/>
</dbReference>
<feature type="region of interest" description="Disordered" evidence="1">
    <location>
        <begin position="122"/>
        <end position="141"/>
    </location>
</feature>
<evidence type="ECO:0008006" key="4">
    <source>
        <dbReference type="Google" id="ProtNLM"/>
    </source>
</evidence>
<protein>
    <recommendedName>
        <fullName evidence="4">CxC1-like cysteine cluster associated with KDZ transposases domain-containing protein</fullName>
    </recommendedName>
</protein>
<feature type="region of interest" description="Disordered" evidence="1">
    <location>
        <begin position="211"/>
        <end position="238"/>
    </location>
</feature>
<sequence length="325" mass="36302">LCLCKDPALQLLQRGLFPCAPSAPTLAVDLGVLDFARELFVNAAPNTTAWCETLEGFLSSRNFKLKTRDSLRGRFGSAMQWYATLTNTANLKVRDYLDAVRGSVLTLDDEDDEDMIHEPQHLPEDTVMNDDPGVSNPLDRPSEFLRERCPACFGGRNWKKPDEEVDVIVCLDACFTQKRRKDQGKGWKEPHMHPETLFVPPEEVAQMETEVEKIRPPKPKSAKKNTSAPVATPPEEVLPSAPPEEVLQMEAQAEDTASDGNDYVPGMKVPNSVLQECNDSFTAADERRIKASTLFFADTGLMAMLCRHDRVLWLVNMTSAGEKQH</sequence>
<dbReference type="PANTHER" id="PTHR33096">
    <property type="entry name" value="CXC2 DOMAIN-CONTAINING PROTEIN"/>
    <property type="match status" value="1"/>
</dbReference>
<name>A0A409XC75_9AGAR</name>
<dbReference type="Pfam" id="PF18758">
    <property type="entry name" value="KDZ"/>
    <property type="match status" value="1"/>
</dbReference>
<feature type="non-terminal residue" evidence="2">
    <location>
        <position position="1"/>
    </location>
</feature>
<proteinExistence type="predicted"/>
<dbReference type="PANTHER" id="PTHR33096:SF1">
    <property type="entry name" value="CXC1-LIKE CYSTEINE CLUSTER ASSOCIATED WITH KDZ TRANSPOSASES DOMAIN-CONTAINING PROTEIN"/>
    <property type="match status" value="1"/>
</dbReference>
<evidence type="ECO:0000313" key="2">
    <source>
        <dbReference type="EMBL" id="PPQ88267.1"/>
    </source>
</evidence>
<gene>
    <name evidence="2" type="ORF">CVT26_011304</name>
</gene>
<dbReference type="AlphaFoldDB" id="A0A409XC75"/>